<dbReference type="GO" id="GO:0140359">
    <property type="term" value="F:ABC-type transporter activity"/>
    <property type="evidence" value="ECO:0007669"/>
    <property type="project" value="InterPro"/>
</dbReference>
<accession>A0A7R7ELG5</accession>
<reference evidence="2 3" key="1">
    <citation type="submission" date="2020-11" db="EMBL/GenBank/DDBJ databases">
        <title>Draft genome sequencing of a Lachnospiraceae strain isolated from anoxic soil subjected to BSD treatment.</title>
        <authorList>
            <person name="Uek A."/>
            <person name="Tonouchi A."/>
        </authorList>
    </citation>
    <scope>NUCLEOTIDE SEQUENCE [LARGE SCALE GENOMIC DNA]</scope>
    <source>
        <strain evidence="2 3">TB5</strain>
    </source>
</reference>
<name>A0A7R7ELG5_9FIRM</name>
<proteinExistence type="predicted"/>
<keyword evidence="3" id="KW-1185">Reference proteome</keyword>
<evidence type="ECO:0000313" key="3">
    <source>
        <dbReference type="Proteomes" id="UP000595897"/>
    </source>
</evidence>
<keyword evidence="1" id="KW-0472">Membrane</keyword>
<feature type="transmembrane region" description="Helical" evidence="1">
    <location>
        <begin position="116"/>
        <end position="139"/>
    </location>
</feature>
<keyword evidence="1" id="KW-0812">Transmembrane</keyword>
<keyword evidence="1" id="KW-1133">Transmembrane helix</keyword>
<protein>
    <submittedName>
        <fullName evidence="2">ABC transporter permease</fullName>
    </submittedName>
</protein>
<feature type="transmembrane region" description="Helical" evidence="1">
    <location>
        <begin position="226"/>
        <end position="251"/>
    </location>
</feature>
<dbReference type="PANTHER" id="PTHR37305:SF1">
    <property type="entry name" value="MEMBRANE PROTEIN"/>
    <property type="match status" value="1"/>
</dbReference>
<feature type="transmembrane region" description="Helical" evidence="1">
    <location>
        <begin position="185"/>
        <end position="206"/>
    </location>
</feature>
<organism evidence="2 3">
    <name type="scientific">Anaeromicropila herbilytica</name>
    <dbReference type="NCBI Taxonomy" id="2785025"/>
    <lineage>
        <taxon>Bacteria</taxon>
        <taxon>Bacillati</taxon>
        <taxon>Bacillota</taxon>
        <taxon>Clostridia</taxon>
        <taxon>Lachnospirales</taxon>
        <taxon>Lachnospiraceae</taxon>
        <taxon>Anaeromicropila</taxon>
    </lineage>
</organism>
<dbReference type="RefSeq" id="WP_271715976.1">
    <property type="nucleotide sequence ID" value="NZ_AP024169.1"/>
</dbReference>
<dbReference type="AlphaFoldDB" id="A0A7R7ELG5"/>
<evidence type="ECO:0000313" key="2">
    <source>
        <dbReference type="EMBL" id="BCN30781.1"/>
    </source>
</evidence>
<feature type="transmembrane region" description="Helical" evidence="1">
    <location>
        <begin position="21"/>
        <end position="39"/>
    </location>
</feature>
<sequence length="256" mass="28856">MRQLAAFTKKEFMEIIRTGKVYILLILFVIFGIMSPAIAKLTPWMYDMLADSMKDQGITIGKTVVTALTSWQQYYKNMSMEFIAFVVMFCGVLTLEYQKGTLINMLTKGLPRWKVIVSKYLAVLISWSICYLLCFGITYGYNAYFWDNSTAKHCVFAAFTSYLFGLWLISLIMLFSSLLNTSTAVLLATGLMYAVVLLLGMIPKLVDLLPTKLTRGVELLAGATKIQDYTLAIVVTIVLIVISGIVTIIHFNHKRI</sequence>
<dbReference type="PANTHER" id="PTHR37305">
    <property type="entry name" value="INTEGRAL MEMBRANE PROTEIN-RELATED"/>
    <property type="match status" value="1"/>
</dbReference>
<gene>
    <name evidence="2" type="ORF">bsdtb5_20760</name>
</gene>
<feature type="transmembrane region" description="Helical" evidence="1">
    <location>
        <begin position="159"/>
        <end position="178"/>
    </location>
</feature>
<evidence type="ECO:0000256" key="1">
    <source>
        <dbReference type="SAM" id="Phobius"/>
    </source>
</evidence>
<dbReference type="GO" id="GO:0005886">
    <property type="term" value="C:plasma membrane"/>
    <property type="evidence" value="ECO:0007669"/>
    <property type="project" value="UniProtKB-SubCell"/>
</dbReference>
<feature type="transmembrane region" description="Helical" evidence="1">
    <location>
        <begin position="78"/>
        <end position="95"/>
    </location>
</feature>
<dbReference type="Proteomes" id="UP000595897">
    <property type="component" value="Chromosome"/>
</dbReference>
<dbReference type="EMBL" id="AP024169">
    <property type="protein sequence ID" value="BCN30781.1"/>
    <property type="molecule type" value="Genomic_DNA"/>
</dbReference>
<dbReference type="Pfam" id="PF12679">
    <property type="entry name" value="ABC2_membrane_2"/>
    <property type="match status" value="1"/>
</dbReference>
<dbReference type="KEGG" id="ahb:bsdtb5_20760"/>